<feature type="domain" description="DUF5615" evidence="1">
    <location>
        <begin position="1"/>
        <end position="106"/>
    </location>
</feature>
<dbReference type="Proteomes" id="UP000617628">
    <property type="component" value="Unassembled WGS sequence"/>
</dbReference>
<protein>
    <submittedName>
        <fullName evidence="2">DUF5615 family PIN-like protein</fullName>
    </submittedName>
</protein>
<gene>
    <name evidence="2" type="ORF">JIN87_02340</name>
</gene>
<name>A0A934RVQ7_9BACT</name>
<dbReference type="AlphaFoldDB" id="A0A934RVQ7"/>
<dbReference type="Pfam" id="PF18480">
    <property type="entry name" value="DUF5615"/>
    <property type="match status" value="1"/>
</dbReference>
<dbReference type="RefSeq" id="WP_200353905.1">
    <property type="nucleotide sequence ID" value="NZ_JAENIL010000003.1"/>
</dbReference>
<evidence type="ECO:0000313" key="3">
    <source>
        <dbReference type="Proteomes" id="UP000617628"/>
    </source>
</evidence>
<proteinExistence type="predicted"/>
<sequence>MRIWIDAHISPGIAAWLSETSDYKVQSLRGLGLRDADDLTIFMRAKEADVIFVTKDSDFVDLVEARGAPPKVILLKTGNTTNRRLREIFASHLDEVVSRFMDGETIVEIR</sequence>
<reference evidence="2" key="1">
    <citation type="submission" date="2021-01" db="EMBL/GenBank/DDBJ databases">
        <title>Modified the classification status of verrucomicrobia.</title>
        <authorList>
            <person name="Feng X."/>
        </authorList>
    </citation>
    <scope>NUCLEOTIDE SEQUENCE</scope>
    <source>
        <strain evidence="2">KCTC 13126</strain>
    </source>
</reference>
<dbReference type="InterPro" id="IPR041049">
    <property type="entry name" value="DUF5615"/>
</dbReference>
<accession>A0A934RVQ7</accession>
<organism evidence="2 3">
    <name type="scientific">Pelagicoccus mobilis</name>
    <dbReference type="NCBI Taxonomy" id="415221"/>
    <lineage>
        <taxon>Bacteria</taxon>
        <taxon>Pseudomonadati</taxon>
        <taxon>Verrucomicrobiota</taxon>
        <taxon>Opitutia</taxon>
        <taxon>Puniceicoccales</taxon>
        <taxon>Pelagicoccaceae</taxon>
        <taxon>Pelagicoccus</taxon>
    </lineage>
</organism>
<evidence type="ECO:0000313" key="2">
    <source>
        <dbReference type="EMBL" id="MBK1875686.1"/>
    </source>
</evidence>
<evidence type="ECO:0000259" key="1">
    <source>
        <dbReference type="Pfam" id="PF18480"/>
    </source>
</evidence>
<keyword evidence="3" id="KW-1185">Reference proteome</keyword>
<dbReference type="EMBL" id="JAENIL010000003">
    <property type="protein sequence ID" value="MBK1875686.1"/>
    <property type="molecule type" value="Genomic_DNA"/>
</dbReference>
<comment type="caution">
    <text evidence="2">The sequence shown here is derived from an EMBL/GenBank/DDBJ whole genome shotgun (WGS) entry which is preliminary data.</text>
</comment>